<proteinExistence type="predicted"/>
<dbReference type="AlphaFoldDB" id="A0A7V4LC73"/>
<name>A0A7V4LC73_9BACT</name>
<dbReference type="Pfam" id="PF12728">
    <property type="entry name" value="HTH_17"/>
    <property type="match status" value="1"/>
</dbReference>
<reference evidence="2" key="1">
    <citation type="journal article" date="2020" name="mSystems">
        <title>Genome- and Community-Level Interaction Insights into Carbon Utilization and Element Cycling Functions of Hydrothermarchaeota in Hydrothermal Sediment.</title>
        <authorList>
            <person name="Zhou Z."/>
            <person name="Liu Y."/>
            <person name="Xu W."/>
            <person name="Pan J."/>
            <person name="Luo Z.H."/>
            <person name="Li M."/>
        </authorList>
    </citation>
    <scope>NUCLEOTIDE SEQUENCE [LARGE SCALE GENOMIC DNA]</scope>
    <source>
        <strain evidence="2">SpSt-548</strain>
    </source>
</reference>
<accession>A0A7V4LC73</accession>
<gene>
    <name evidence="2" type="ORF">ENT08_03710</name>
</gene>
<dbReference type="InterPro" id="IPR041657">
    <property type="entry name" value="HTH_17"/>
</dbReference>
<organism evidence="2">
    <name type="scientific">Desulfobacca acetoxidans</name>
    <dbReference type="NCBI Taxonomy" id="60893"/>
    <lineage>
        <taxon>Bacteria</taxon>
        <taxon>Pseudomonadati</taxon>
        <taxon>Thermodesulfobacteriota</taxon>
        <taxon>Desulfobaccia</taxon>
        <taxon>Desulfobaccales</taxon>
        <taxon>Desulfobaccaceae</taxon>
        <taxon>Desulfobacca</taxon>
    </lineage>
</organism>
<dbReference type="EMBL" id="DSXI01000216">
    <property type="protein sequence ID" value="HGS04830.1"/>
    <property type="molecule type" value="Genomic_DNA"/>
</dbReference>
<comment type="caution">
    <text evidence="2">The sequence shown here is derived from an EMBL/GenBank/DDBJ whole genome shotgun (WGS) entry which is preliminary data.</text>
</comment>
<feature type="domain" description="Helix-turn-helix" evidence="1">
    <location>
        <begin position="12"/>
        <end position="48"/>
    </location>
</feature>
<sequence length="65" mass="7625">MVTVELRLEFYCGIKEIARFLGMHQDTVSRKIRQGKIPAKKDDLGRWVLSNLDYYQSLKDVEPKP</sequence>
<evidence type="ECO:0000259" key="1">
    <source>
        <dbReference type="Pfam" id="PF12728"/>
    </source>
</evidence>
<evidence type="ECO:0000313" key="2">
    <source>
        <dbReference type="EMBL" id="HGS04830.1"/>
    </source>
</evidence>
<protein>
    <submittedName>
        <fullName evidence="2">DUF3853 family protein</fullName>
    </submittedName>
</protein>
<dbReference type="Gene3D" id="1.10.1660.10">
    <property type="match status" value="1"/>
</dbReference>